<dbReference type="Proteomes" id="UP001610334">
    <property type="component" value="Unassembled WGS sequence"/>
</dbReference>
<proteinExistence type="predicted"/>
<comment type="caution">
    <text evidence="1">The sequence shown here is derived from an EMBL/GenBank/DDBJ whole genome shotgun (WGS) entry which is preliminary data.</text>
</comment>
<gene>
    <name evidence="1" type="ORF">BJX63DRAFT_430054</name>
</gene>
<name>A0ABR4HME6_9EURO</name>
<keyword evidence="2" id="KW-1185">Reference proteome</keyword>
<protein>
    <submittedName>
        <fullName evidence="1">Uncharacterized protein</fullName>
    </submittedName>
</protein>
<reference evidence="1 2" key="1">
    <citation type="submission" date="2024-07" db="EMBL/GenBank/DDBJ databases">
        <title>Section-level genome sequencing and comparative genomics of Aspergillus sections Usti and Cavernicolus.</title>
        <authorList>
            <consortium name="Lawrence Berkeley National Laboratory"/>
            <person name="Nybo J.L."/>
            <person name="Vesth T.C."/>
            <person name="Theobald S."/>
            <person name="Frisvad J.C."/>
            <person name="Larsen T.O."/>
            <person name="Kjaerboelling I."/>
            <person name="Rothschild-Mancinelli K."/>
            <person name="Lyhne E.K."/>
            <person name="Kogle M.E."/>
            <person name="Barry K."/>
            <person name="Clum A."/>
            <person name="Na H."/>
            <person name="Ledsgaard L."/>
            <person name="Lin J."/>
            <person name="Lipzen A."/>
            <person name="Kuo A."/>
            <person name="Riley R."/>
            <person name="Mondo S."/>
            <person name="Labutti K."/>
            <person name="Haridas S."/>
            <person name="Pangalinan J."/>
            <person name="Salamov A.A."/>
            <person name="Simmons B.A."/>
            <person name="Magnuson J.K."/>
            <person name="Chen J."/>
            <person name="Drula E."/>
            <person name="Henrissat B."/>
            <person name="Wiebenga A."/>
            <person name="Lubbers R.J."/>
            <person name="Gomes A.C."/>
            <person name="Makela M.R."/>
            <person name="Stajich J."/>
            <person name="Grigoriev I.V."/>
            <person name="Mortensen U.H."/>
            <person name="De Vries R.P."/>
            <person name="Baker S.E."/>
            <person name="Andersen M.R."/>
        </authorList>
    </citation>
    <scope>NUCLEOTIDE SEQUENCE [LARGE SCALE GENOMIC DNA]</scope>
    <source>
        <strain evidence="1 2">CBS 588.65</strain>
    </source>
</reference>
<sequence>MIFHIGNGWLLKEPIQSGVSGRVHLNQPMNLDIPILDILQSVKGRGKFQYSGRGDREVWVREIDRAALGYLQLESERREAGFELEALAELE</sequence>
<organism evidence="1 2">
    <name type="scientific">Aspergillus granulosus</name>
    <dbReference type="NCBI Taxonomy" id="176169"/>
    <lineage>
        <taxon>Eukaryota</taxon>
        <taxon>Fungi</taxon>
        <taxon>Dikarya</taxon>
        <taxon>Ascomycota</taxon>
        <taxon>Pezizomycotina</taxon>
        <taxon>Eurotiomycetes</taxon>
        <taxon>Eurotiomycetidae</taxon>
        <taxon>Eurotiales</taxon>
        <taxon>Aspergillaceae</taxon>
        <taxon>Aspergillus</taxon>
        <taxon>Aspergillus subgen. Nidulantes</taxon>
    </lineage>
</organism>
<evidence type="ECO:0000313" key="1">
    <source>
        <dbReference type="EMBL" id="KAL2816670.1"/>
    </source>
</evidence>
<evidence type="ECO:0000313" key="2">
    <source>
        <dbReference type="Proteomes" id="UP001610334"/>
    </source>
</evidence>
<dbReference type="EMBL" id="JBFXLT010000021">
    <property type="protein sequence ID" value="KAL2816670.1"/>
    <property type="molecule type" value="Genomic_DNA"/>
</dbReference>
<accession>A0ABR4HME6</accession>